<dbReference type="CDD" id="cd00207">
    <property type="entry name" value="fer2"/>
    <property type="match status" value="1"/>
</dbReference>
<proteinExistence type="inferred from homology"/>
<dbReference type="GO" id="GO:0016020">
    <property type="term" value="C:membrane"/>
    <property type="evidence" value="ECO:0007669"/>
    <property type="project" value="InterPro"/>
</dbReference>
<dbReference type="InterPro" id="IPR036010">
    <property type="entry name" value="2Fe-2S_ferredoxin-like_sf"/>
</dbReference>
<dbReference type="SUPFAM" id="SSF53706">
    <property type="entry name" value="Formate dehydrogenase/DMSO reductase, domains 1-3"/>
    <property type="match status" value="1"/>
</dbReference>
<dbReference type="Gene3D" id="3.40.50.740">
    <property type="match status" value="2"/>
</dbReference>
<evidence type="ECO:0000259" key="14">
    <source>
        <dbReference type="PROSITE" id="PS51669"/>
    </source>
</evidence>
<dbReference type="InterPro" id="IPR001041">
    <property type="entry name" value="2Fe-2S_ferredoxin-type"/>
</dbReference>
<keyword evidence="17" id="KW-1185">Reference proteome</keyword>
<dbReference type="InterPro" id="IPR019574">
    <property type="entry name" value="NADH_UbQ_OxRdtase_Gsu_4Fe4S-bd"/>
</dbReference>
<comment type="cofactor">
    <cofactor evidence="12">
        <name>[2Fe-2S] cluster</name>
        <dbReference type="ChEBI" id="CHEBI:190135"/>
    </cofactor>
    <text evidence="12">Binds 1 [2Fe-2S] cluster per subunit.</text>
</comment>
<evidence type="ECO:0000256" key="11">
    <source>
        <dbReference type="ARBA" id="ARBA00047712"/>
    </source>
</evidence>
<dbReference type="AlphaFoldDB" id="A0A512L7Q4"/>
<dbReference type="PROSITE" id="PS51669">
    <property type="entry name" value="4FE4S_MOW_BIS_MGD"/>
    <property type="match status" value="1"/>
</dbReference>
<dbReference type="Gene3D" id="3.10.20.740">
    <property type="match status" value="1"/>
</dbReference>
<keyword evidence="6 12" id="KW-0479">Metal-binding</keyword>
<dbReference type="EC" id="7.1.1.-" evidence="12"/>
<dbReference type="PANTHER" id="PTHR43105:SF13">
    <property type="entry name" value="NADH-UBIQUINONE OXIDOREDUCTASE 75 KDA SUBUNIT, MITOCHONDRIAL"/>
    <property type="match status" value="1"/>
</dbReference>
<comment type="catalytic activity">
    <reaction evidence="11 12">
        <text>a quinone + NADH + 5 H(+)(in) = a quinol + NAD(+) + 4 H(+)(out)</text>
        <dbReference type="Rhea" id="RHEA:57888"/>
        <dbReference type="ChEBI" id="CHEBI:15378"/>
        <dbReference type="ChEBI" id="CHEBI:24646"/>
        <dbReference type="ChEBI" id="CHEBI:57540"/>
        <dbReference type="ChEBI" id="CHEBI:57945"/>
        <dbReference type="ChEBI" id="CHEBI:132124"/>
    </reaction>
</comment>
<organism evidence="16 17">
    <name type="scientific">Sulfuriferula plumbiphila</name>
    <dbReference type="NCBI Taxonomy" id="171865"/>
    <lineage>
        <taxon>Bacteria</taxon>
        <taxon>Pseudomonadati</taxon>
        <taxon>Pseudomonadota</taxon>
        <taxon>Betaproteobacteria</taxon>
        <taxon>Nitrosomonadales</taxon>
        <taxon>Sulfuricellaceae</taxon>
        <taxon>Sulfuriferula</taxon>
    </lineage>
</organism>
<feature type="domain" description="4Fe-4S Mo/W bis-MGD-type" evidence="14">
    <location>
        <begin position="215"/>
        <end position="271"/>
    </location>
</feature>
<evidence type="ECO:0000256" key="9">
    <source>
        <dbReference type="ARBA" id="ARBA00023014"/>
    </source>
</evidence>
<dbReference type="Gene3D" id="3.30.70.20">
    <property type="match status" value="1"/>
</dbReference>
<comment type="similarity">
    <text evidence="2 12">Belongs to the complex I 75 kDa subunit family.</text>
</comment>
<dbReference type="GO" id="GO:0051539">
    <property type="term" value="F:4 iron, 4 sulfur cluster binding"/>
    <property type="evidence" value="ECO:0007669"/>
    <property type="project" value="UniProtKB-KW"/>
</dbReference>
<dbReference type="EMBL" id="BKAD01000014">
    <property type="protein sequence ID" value="GEP30497.1"/>
    <property type="molecule type" value="Genomic_DNA"/>
</dbReference>
<dbReference type="InterPro" id="IPR006656">
    <property type="entry name" value="Mopterin_OxRdtase"/>
</dbReference>
<gene>
    <name evidence="16" type="primary">nuoG</name>
    <name evidence="16" type="ORF">TPL01_16350</name>
</gene>
<dbReference type="Pfam" id="PF10588">
    <property type="entry name" value="NADH-G_4Fe-4S_3"/>
    <property type="match status" value="1"/>
</dbReference>
<dbReference type="InterPro" id="IPR006963">
    <property type="entry name" value="Mopterin_OxRdtase_4Fe-4S_dom"/>
</dbReference>
<dbReference type="InterPro" id="IPR000283">
    <property type="entry name" value="NADH_UbQ_OxRdtase_75kDa_su_CS"/>
</dbReference>
<dbReference type="InterPro" id="IPR009010">
    <property type="entry name" value="Asp_de-COase-like_dom_sf"/>
</dbReference>
<keyword evidence="3 12" id="KW-0004">4Fe-4S</keyword>
<dbReference type="PROSITE" id="PS00641">
    <property type="entry name" value="COMPLEX1_75K_1"/>
    <property type="match status" value="1"/>
</dbReference>
<evidence type="ECO:0000256" key="5">
    <source>
        <dbReference type="ARBA" id="ARBA00022719"/>
    </source>
</evidence>
<dbReference type="PROSITE" id="PS51839">
    <property type="entry name" value="4FE4S_HC3"/>
    <property type="match status" value="1"/>
</dbReference>
<protein>
    <recommendedName>
        <fullName evidence="12">NADH-quinone oxidoreductase</fullName>
        <ecNumber evidence="12">7.1.1.-</ecNumber>
    </recommendedName>
</protein>
<dbReference type="OrthoDB" id="9810782at2"/>
<dbReference type="SMART" id="SM00929">
    <property type="entry name" value="NADH-G_4Fe-4S_3"/>
    <property type="match status" value="1"/>
</dbReference>
<comment type="cofactor">
    <cofactor evidence="1 12">
        <name>[4Fe-4S] cluster</name>
        <dbReference type="ChEBI" id="CHEBI:49883"/>
    </cofactor>
</comment>
<feature type="domain" description="4Fe-4S His(Cys)3-ligated-type" evidence="15">
    <location>
        <begin position="78"/>
        <end position="117"/>
    </location>
</feature>
<dbReference type="GO" id="GO:0008137">
    <property type="term" value="F:NADH dehydrogenase (ubiquinone) activity"/>
    <property type="evidence" value="ECO:0007669"/>
    <property type="project" value="UniProtKB-UniRule"/>
</dbReference>
<dbReference type="GO" id="GO:0048038">
    <property type="term" value="F:quinone binding"/>
    <property type="evidence" value="ECO:0007669"/>
    <property type="project" value="UniProtKB-UniRule"/>
</dbReference>
<dbReference type="CDD" id="cd02772">
    <property type="entry name" value="MopB_NDH-1_NuoG2"/>
    <property type="match status" value="1"/>
</dbReference>
<dbReference type="SUPFAM" id="SSF50692">
    <property type="entry name" value="ADC-like"/>
    <property type="match status" value="1"/>
</dbReference>
<feature type="domain" description="2Fe-2S ferredoxin-type" evidence="13">
    <location>
        <begin position="1"/>
        <end position="78"/>
    </location>
</feature>
<keyword evidence="7 12" id="KW-1278">Translocase</keyword>
<evidence type="ECO:0000313" key="16">
    <source>
        <dbReference type="EMBL" id="GEP30497.1"/>
    </source>
</evidence>
<evidence type="ECO:0000256" key="3">
    <source>
        <dbReference type="ARBA" id="ARBA00022485"/>
    </source>
</evidence>
<dbReference type="NCBIfam" id="TIGR01973">
    <property type="entry name" value="NuoG"/>
    <property type="match status" value="1"/>
</dbReference>
<dbReference type="Pfam" id="PF13510">
    <property type="entry name" value="Fer2_4"/>
    <property type="match status" value="1"/>
</dbReference>
<dbReference type="PANTHER" id="PTHR43105">
    <property type="entry name" value="RESPIRATORY NITRATE REDUCTASE"/>
    <property type="match status" value="1"/>
</dbReference>
<evidence type="ECO:0000313" key="17">
    <source>
        <dbReference type="Proteomes" id="UP000321337"/>
    </source>
</evidence>
<dbReference type="GO" id="GO:0046872">
    <property type="term" value="F:metal ion binding"/>
    <property type="evidence" value="ECO:0007669"/>
    <property type="project" value="UniProtKB-UniRule"/>
</dbReference>
<dbReference type="Proteomes" id="UP000321337">
    <property type="component" value="Unassembled WGS sequence"/>
</dbReference>
<dbReference type="InterPro" id="IPR050123">
    <property type="entry name" value="Prok_molybdopt-oxidoreductase"/>
</dbReference>
<evidence type="ECO:0000256" key="12">
    <source>
        <dbReference type="RuleBase" id="RU003525"/>
    </source>
</evidence>
<dbReference type="InterPro" id="IPR054351">
    <property type="entry name" value="NADH_UbQ_OxRdtase_ferredoxin"/>
</dbReference>
<comment type="function">
    <text evidence="12">NDH-1 shuttles electrons from NADH, via FMN and iron-sulfur (Fe-S) centers, to quinones in the respiratory chain. Couples the redox reaction to proton translocation (for every two electrons transferred, four hydrogen ions are translocated across the cytoplasmic membrane), and thus conserves the redox energy in a proton gradient.</text>
</comment>
<evidence type="ECO:0000256" key="1">
    <source>
        <dbReference type="ARBA" id="ARBA00001966"/>
    </source>
</evidence>
<dbReference type="Pfam" id="PF22117">
    <property type="entry name" value="Fer4_Nqo3"/>
    <property type="match status" value="1"/>
</dbReference>
<evidence type="ECO:0000256" key="10">
    <source>
        <dbReference type="ARBA" id="ARBA00023027"/>
    </source>
</evidence>
<keyword evidence="5 12" id="KW-0874">Quinone</keyword>
<dbReference type="GO" id="GO:0016651">
    <property type="term" value="F:oxidoreductase activity, acting on NAD(P)H"/>
    <property type="evidence" value="ECO:0007669"/>
    <property type="project" value="InterPro"/>
</dbReference>
<dbReference type="Pfam" id="PF00384">
    <property type="entry name" value="Molybdopterin"/>
    <property type="match status" value="1"/>
</dbReference>
<dbReference type="Pfam" id="PF22151">
    <property type="entry name" value="Fer4_NDSU1"/>
    <property type="match status" value="1"/>
</dbReference>
<keyword evidence="8 12" id="KW-0408">Iron</keyword>
<evidence type="ECO:0000259" key="15">
    <source>
        <dbReference type="PROSITE" id="PS51839"/>
    </source>
</evidence>
<dbReference type="GO" id="GO:0042773">
    <property type="term" value="P:ATP synthesis coupled electron transport"/>
    <property type="evidence" value="ECO:0007669"/>
    <property type="project" value="InterPro"/>
</dbReference>
<dbReference type="PROSITE" id="PS00643">
    <property type="entry name" value="COMPLEX1_75K_3"/>
    <property type="match status" value="1"/>
</dbReference>
<dbReference type="InterPro" id="IPR010228">
    <property type="entry name" value="NADH_UbQ_OxRdtase_Gsu"/>
</dbReference>
<keyword evidence="4 12" id="KW-0001">2Fe-2S</keyword>
<keyword evidence="10 12" id="KW-0520">NAD</keyword>
<dbReference type="FunFam" id="3.10.20.740:FF:000001">
    <property type="entry name" value="NADH-quinone oxidoreductase subunit G"/>
    <property type="match status" value="1"/>
</dbReference>
<keyword evidence="9 12" id="KW-0411">Iron-sulfur</keyword>
<dbReference type="PROSITE" id="PS51085">
    <property type="entry name" value="2FE2S_FER_2"/>
    <property type="match status" value="1"/>
</dbReference>
<evidence type="ECO:0000256" key="6">
    <source>
        <dbReference type="ARBA" id="ARBA00022723"/>
    </source>
</evidence>
<evidence type="ECO:0000256" key="2">
    <source>
        <dbReference type="ARBA" id="ARBA00005404"/>
    </source>
</evidence>
<dbReference type="Gene3D" id="3.40.228.10">
    <property type="entry name" value="Dimethylsulfoxide Reductase, domain 2"/>
    <property type="match status" value="1"/>
</dbReference>
<sequence length="784" mass="83687">MLEIEIDGNKVQMTAGGTIMEAAAQIGIYIPHFCYHKKLSIAANCRMCLVQVEKAAKPLPACATPITDGMKVFTKSDYAVKAQKGVMEFLLINHPLDCPICDQGGECSLQDLAVGYGGSSSRYQEVKRVVKEKDLGPLVATDMTRCIHCTRCVRFGQEIAGIMEMGQVGRGEHSEIMPFINKTIDSELSGNIIDLCPVGALTSKPFRYTARSWELSRRKSVSPHDGLGSNLIVQVKDGRVMRVLPLENEAVNECWLADKDRFSYEGLNSAQRLTRPLLKQDGKWLEVDWQTALEYVANGLKQIRAQHGADSIGALATPHQTVEELYLLQKLMRGLGSGNVDTRLAQADFSLDASLQGAPWLGMAVADMDQLQRVLIVGSTLRQDHPLLAHRLRQAVKHGAQLNLVNPVDDDLLTRIANQAIVPPQAMVNTLAQIALALAEIRQTGLPAAVKAVIADVAVGAAARAIAASLAGSGRCAVFLGNLAQHHPQYAELHSLAEVIADLAEANFGCLGESANSVGAYIAGAVPSKPGLKAGMHAAAMMTAPRKAYLLLGAEPELDCNDPAAAMRALQSADMVVAMSAYKHTALEYADVLLPIAPFSETSGTFISTEGRVQSFNGTVRPLGETRPAWKVLRVLGTMLGVKGFDYDTSEAVRQDALGGSTLAAGALNNRLSKPVLQSAAIADTLTRVGEVPMYQADAIVRRAASLHGTRAAALPNASMHPALLARLGLADGAMVTVRQGDARAVVRALADDRLPDHCVRLAAAHPLTATLGAMLGEVSVERA</sequence>
<accession>A0A512L7Q4</accession>
<evidence type="ECO:0000259" key="13">
    <source>
        <dbReference type="PROSITE" id="PS51085"/>
    </source>
</evidence>
<name>A0A512L7Q4_9PROT</name>
<dbReference type="FunFam" id="3.30.70.20:FF:000002">
    <property type="entry name" value="NADH-ubiquinone oxidoreductase 75 kDa subunit"/>
    <property type="match status" value="1"/>
</dbReference>
<dbReference type="GO" id="GO:0051537">
    <property type="term" value="F:2 iron, 2 sulfur cluster binding"/>
    <property type="evidence" value="ECO:0007669"/>
    <property type="project" value="UniProtKB-UniRule"/>
</dbReference>
<evidence type="ECO:0000256" key="4">
    <source>
        <dbReference type="ARBA" id="ARBA00022714"/>
    </source>
</evidence>
<dbReference type="SUPFAM" id="SSF54292">
    <property type="entry name" value="2Fe-2S ferredoxin-like"/>
    <property type="match status" value="1"/>
</dbReference>
<comment type="caution">
    <text evidence="16">The sequence shown here is derived from an EMBL/GenBank/DDBJ whole genome shotgun (WGS) entry which is preliminary data.</text>
</comment>
<evidence type="ECO:0000256" key="7">
    <source>
        <dbReference type="ARBA" id="ARBA00022967"/>
    </source>
</evidence>
<dbReference type="RefSeq" id="WP_147072616.1">
    <property type="nucleotide sequence ID" value="NZ_AP021884.1"/>
</dbReference>
<dbReference type="SUPFAM" id="SSF54862">
    <property type="entry name" value="4Fe-4S ferredoxins"/>
    <property type="match status" value="1"/>
</dbReference>
<dbReference type="PROSITE" id="PS00642">
    <property type="entry name" value="COMPLEX1_75K_2"/>
    <property type="match status" value="1"/>
</dbReference>
<evidence type="ECO:0000256" key="8">
    <source>
        <dbReference type="ARBA" id="ARBA00023004"/>
    </source>
</evidence>
<reference evidence="16 17" key="1">
    <citation type="submission" date="2019-07" db="EMBL/GenBank/DDBJ databases">
        <title>Whole genome shotgun sequence of Thiobacillus plumbophilus NBRC 107929.</title>
        <authorList>
            <person name="Hosoyama A."/>
            <person name="Uohara A."/>
            <person name="Ohji S."/>
            <person name="Ichikawa N."/>
        </authorList>
    </citation>
    <scope>NUCLEOTIDE SEQUENCE [LARGE SCALE GENOMIC DNA]</scope>
    <source>
        <strain evidence="16 17">NBRC 107929</strain>
    </source>
</reference>